<protein>
    <submittedName>
        <fullName evidence="2">Uncharacterized protein</fullName>
    </submittedName>
</protein>
<name>A0A7W5HEV6_9BURK</name>
<comment type="caution">
    <text evidence="2">The sequence shown here is derived from an EMBL/GenBank/DDBJ whole genome shotgun (WGS) entry which is preliminary data.</text>
</comment>
<dbReference type="RefSeq" id="WP_229422421.1">
    <property type="nucleotide sequence ID" value="NZ_CP040017.1"/>
</dbReference>
<accession>A0A7W5HEV6</accession>
<keyword evidence="1" id="KW-0812">Transmembrane</keyword>
<dbReference type="Proteomes" id="UP000584325">
    <property type="component" value="Unassembled WGS sequence"/>
</dbReference>
<feature type="transmembrane region" description="Helical" evidence="1">
    <location>
        <begin position="20"/>
        <end position="39"/>
    </location>
</feature>
<evidence type="ECO:0000313" key="2">
    <source>
        <dbReference type="EMBL" id="MBB3224038.1"/>
    </source>
</evidence>
<evidence type="ECO:0000313" key="3">
    <source>
        <dbReference type="Proteomes" id="UP000584325"/>
    </source>
</evidence>
<keyword evidence="1" id="KW-0472">Membrane</keyword>
<dbReference type="EMBL" id="JACHXS010000011">
    <property type="protein sequence ID" value="MBB3224038.1"/>
    <property type="molecule type" value="Genomic_DNA"/>
</dbReference>
<gene>
    <name evidence="2" type="ORF">FHS02_004897</name>
</gene>
<dbReference type="AlphaFoldDB" id="A0A7W5HEV6"/>
<organism evidence="2 3">
    <name type="scientific">Pseudoduganella umbonata</name>
    <dbReference type="NCBI Taxonomy" id="864828"/>
    <lineage>
        <taxon>Bacteria</taxon>
        <taxon>Pseudomonadati</taxon>
        <taxon>Pseudomonadota</taxon>
        <taxon>Betaproteobacteria</taxon>
        <taxon>Burkholderiales</taxon>
        <taxon>Oxalobacteraceae</taxon>
        <taxon>Telluria group</taxon>
        <taxon>Pseudoduganella</taxon>
    </lineage>
</organism>
<sequence>MRPPPLPPSLPPAGHSLLRLPILPVLALLLAVLLAGCAGNARLKDVRAFAAEAPRLNGYLELSQRYRDTYTREQPYLTPAADQRERAIDTSRRAAYPDLVAIHEAVVAYLRTLGKLAGGDRFDPGDQIKEVAKGIKAWPDTGLTDRHVNAVSGLARLLARAVTGPAQDQAVQDVLRDGYQPLRDALDAMTTVLRYYDRNHDNEQAIVTGMLDTEIPFADKPQDRLVAALAKAHRQEKLDEYRLLGRRHTLAAQHVQAIRERHEALYRELMPADPQPAARVAVIQGATP</sequence>
<reference evidence="2 3" key="1">
    <citation type="submission" date="2020-08" db="EMBL/GenBank/DDBJ databases">
        <title>Genomic Encyclopedia of Type Strains, Phase III (KMG-III): the genomes of soil and plant-associated and newly described type strains.</title>
        <authorList>
            <person name="Whitman W."/>
        </authorList>
    </citation>
    <scope>NUCLEOTIDE SEQUENCE [LARGE SCALE GENOMIC DNA]</scope>
    <source>
        <strain evidence="2 3">CECT 7753</strain>
    </source>
</reference>
<keyword evidence="1" id="KW-1133">Transmembrane helix</keyword>
<proteinExistence type="predicted"/>
<evidence type="ECO:0000256" key="1">
    <source>
        <dbReference type="SAM" id="Phobius"/>
    </source>
</evidence>